<keyword evidence="1" id="KW-0812">Transmembrane</keyword>
<accession>A0A383CKJ4</accession>
<reference evidence="2" key="1">
    <citation type="submission" date="2018-05" db="EMBL/GenBank/DDBJ databases">
        <authorList>
            <person name="Lanie J.A."/>
            <person name="Ng W.-L."/>
            <person name="Kazmierczak K.M."/>
            <person name="Andrzejewski T.M."/>
            <person name="Davidsen T.M."/>
            <person name="Wayne K.J."/>
            <person name="Tettelin H."/>
            <person name="Glass J.I."/>
            <person name="Rusch D."/>
            <person name="Podicherti R."/>
            <person name="Tsui H.-C.T."/>
            <person name="Winkler M.E."/>
        </authorList>
    </citation>
    <scope>NUCLEOTIDE SEQUENCE</scope>
</reference>
<organism evidence="2">
    <name type="scientific">marine metagenome</name>
    <dbReference type="NCBI Taxonomy" id="408172"/>
    <lineage>
        <taxon>unclassified sequences</taxon>
        <taxon>metagenomes</taxon>
        <taxon>ecological metagenomes</taxon>
    </lineage>
</organism>
<keyword evidence="1" id="KW-1133">Transmembrane helix</keyword>
<protein>
    <submittedName>
        <fullName evidence="2">Uncharacterized protein</fullName>
    </submittedName>
</protein>
<keyword evidence="1" id="KW-0472">Membrane</keyword>
<feature type="transmembrane region" description="Helical" evidence="1">
    <location>
        <begin position="20"/>
        <end position="42"/>
    </location>
</feature>
<proteinExistence type="predicted"/>
<gene>
    <name evidence="2" type="ORF">METZ01_LOCUS485566</name>
</gene>
<evidence type="ECO:0000256" key="1">
    <source>
        <dbReference type="SAM" id="Phobius"/>
    </source>
</evidence>
<evidence type="ECO:0000313" key="2">
    <source>
        <dbReference type="EMBL" id="SVE32712.1"/>
    </source>
</evidence>
<dbReference type="AlphaFoldDB" id="A0A383CKJ4"/>
<name>A0A383CKJ4_9ZZZZ</name>
<dbReference type="EMBL" id="UINC01209620">
    <property type="protein sequence ID" value="SVE32712.1"/>
    <property type="molecule type" value="Genomic_DNA"/>
</dbReference>
<sequence>MVFEFSIDLKLFSAVIAFQMYYLELQSCLITGFHNLIMRFLLSVNH</sequence>